<dbReference type="RefSeq" id="WP_027447693.1">
    <property type="nucleotide sequence ID" value="NZ_AULJ01000083.1"/>
</dbReference>
<gene>
    <name evidence="1" type="ORF">N783_05760</name>
</gene>
<name>A0A0A5FQZ7_9BACI</name>
<dbReference type="Proteomes" id="UP000030403">
    <property type="component" value="Unassembled WGS sequence"/>
</dbReference>
<dbReference type="AlphaFoldDB" id="A0A0A5FQZ7"/>
<reference evidence="1 2" key="1">
    <citation type="submission" date="2013-08" db="EMBL/GenBank/DDBJ databases">
        <authorList>
            <person name="Huang J."/>
            <person name="Wang G."/>
        </authorList>
    </citation>
    <scope>NUCLEOTIDE SEQUENCE [LARGE SCALE GENOMIC DNA]</scope>
    <source>
        <strain evidence="1 2">BH030004</strain>
    </source>
</reference>
<comment type="caution">
    <text evidence="1">The sequence shown here is derived from an EMBL/GenBank/DDBJ whole genome shotgun (WGS) entry which is preliminary data.</text>
</comment>
<organism evidence="1 2">
    <name type="scientific">Pontibacillus marinus BH030004 = DSM 16465</name>
    <dbReference type="NCBI Taxonomy" id="1385511"/>
    <lineage>
        <taxon>Bacteria</taxon>
        <taxon>Bacillati</taxon>
        <taxon>Bacillota</taxon>
        <taxon>Bacilli</taxon>
        <taxon>Bacillales</taxon>
        <taxon>Bacillaceae</taxon>
        <taxon>Pontibacillus</taxon>
    </lineage>
</organism>
<dbReference type="EMBL" id="AVPF01000136">
    <property type="protein sequence ID" value="KGX83206.1"/>
    <property type="molecule type" value="Genomic_DNA"/>
</dbReference>
<sequence>MKKILLIVLFICLLVSITFNVIIVSNKNSYDDYLGNQVANRVAVIVDSSFENKAILNKIIKNKSINKIESHQLYLNFGTSVRELQELKSLNMYLDEVDLENYKFLKIINENGDHFMVQYRSMEKEHINNKVINKEDLDSYRKVLDLMNRYTDIAESTITGIGEKGRNQAYNQNREYVFTSGEWAQFIKELHDKTHTESSPF</sequence>
<evidence type="ECO:0000313" key="2">
    <source>
        <dbReference type="Proteomes" id="UP000030403"/>
    </source>
</evidence>
<accession>A0A0A5FQZ7</accession>
<proteinExistence type="predicted"/>
<keyword evidence="2" id="KW-1185">Reference proteome</keyword>
<evidence type="ECO:0000313" key="1">
    <source>
        <dbReference type="EMBL" id="KGX83206.1"/>
    </source>
</evidence>
<protein>
    <submittedName>
        <fullName evidence="1">Uncharacterized protein</fullName>
    </submittedName>
</protein>